<accession>A0AAV4R937</accession>
<name>A0AAV4R937_9ARAC</name>
<gene>
    <name evidence="2" type="ORF">CDAR_40511</name>
</gene>
<dbReference type="AlphaFoldDB" id="A0AAV4R937"/>
<proteinExistence type="predicted"/>
<feature type="compositionally biased region" description="Basic and acidic residues" evidence="1">
    <location>
        <begin position="110"/>
        <end position="127"/>
    </location>
</feature>
<evidence type="ECO:0000313" key="2">
    <source>
        <dbReference type="EMBL" id="GIY18225.1"/>
    </source>
</evidence>
<feature type="region of interest" description="Disordered" evidence="1">
    <location>
        <begin position="58"/>
        <end position="127"/>
    </location>
</feature>
<organism evidence="2 3">
    <name type="scientific">Caerostris darwini</name>
    <dbReference type="NCBI Taxonomy" id="1538125"/>
    <lineage>
        <taxon>Eukaryota</taxon>
        <taxon>Metazoa</taxon>
        <taxon>Ecdysozoa</taxon>
        <taxon>Arthropoda</taxon>
        <taxon>Chelicerata</taxon>
        <taxon>Arachnida</taxon>
        <taxon>Araneae</taxon>
        <taxon>Araneomorphae</taxon>
        <taxon>Entelegynae</taxon>
        <taxon>Araneoidea</taxon>
        <taxon>Araneidae</taxon>
        <taxon>Caerostris</taxon>
    </lineage>
</organism>
<dbReference type="Proteomes" id="UP001054837">
    <property type="component" value="Unassembled WGS sequence"/>
</dbReference>
<comment type="caution">
    <text evidence="2">The sequence shown here is derived from an EMBL/GenBank/DDBJ whole genome shotgun (WGS) entry which is preliminary data.</text>
</comment>
<evidence type="ECO:0000256" key="1">
    <source>
        <dbReference type="SAM" id="MobiDB-lite"/>
    </source>
</evidence>
<protein>
    <submittedName>
        <fullName evidence="2">Uncharacterized protein</fullName>
    </submittedName>
</protein>
<reference evidence="2 3" key="1">
    <citation type="submission" date="2021-06" db="EMBL/GenBank/DDBJ databases">
        <title>Caerostris darwini draft genome.</title>
        <authorList>
            <person name="Kono N."/>
            <person name="Arakawa K."/>
        </authorList>
    </citation>
    <scope>NUCLEOTIDE SEQUENCE [LARGE SCALE GENOMIC DNA]</scope>
</reference>
<feature type="compositionally biased region" description="Polar residues" evidence="1">
    <location>
        <begin position="95"/>
        <end position="109"/>
    </location>
</feature>
<evidence type="ECO:0000313" key="3">
    <source>
        <dbReference type="Proteomes" id="UP001054837"/>
    </source>
</evidence>
<sequence>MSPLRFPIKVSLQTHLLRPSHRTKHPFVGKTTPPLKNQKIIICNTLCKAFRHVHYWTPPSPSISKLSRTGTGPGPTRDHNAKRVTLNARDKQISNKKQQAASTETTTSITKRELAATATTEKKRITA</sequence>
<dbReference type="EMBL" id="BPLQ01005872">
    <property type="protein sequence ID" value="GIY18225.1"/>
    <property type="molecule type" value="Genomic_DNA"/>
</dbReference>
<keyword evidence="3" id="KW-1185">Reference proteome</keyword>